<keyword evidence="3" id="KW-1185">Reference proteome</keyword>
<gene>
    <name evidence="2" type="ORF">TRM7615_02941</name>
</gene>
<evidence type="ECO:0000256" key="1">
    <source>
        <dbReference type="SAM" id="Phobius"/>
    </source>
</evidence>
<name>A0A2R8CAL4_9RHOB</name>
<reference evidence="3" key="1">
    <citation type="submission" date="2018-03" db="EMBL/GenBank/DDBJ databases">
        <authorList>
            <person name="Rodrigo-Torres L."/>
            <person name="Arahal R. D."/>
            <person name="Lucena T."/>
        </authorList>
    </citation>
    <scope>NUCLEOTIDE SEQUENCE [LARGE SCALE GENOMIC DNA]</scope>
    <source>
        <strain evidence="3">CECT 7615</strain>
    </source>
</reference>
<evidence type="ECO:0000313" key="2">
    <source>
        <dbReference type="EMBL" id="SPJ29423.1"/>
    </source>
</evidence>
<feature type="transmembrane region" description="Helical" evidence="1">
    <location>
        <begin position="25"/>
        <end position="46"/>
    </location>
</feature>
<keyword evidence="1" id="KW-1133">Transmembrane helix</keyword>
<keyword evidence="1" id="KW-0812">Transmembrane</keyword>
<dbReference type="RefSeq" id="WP_108788791.1">
    <property type="nucleotide sequence ID" value="NZ_ONZG01000007.1"/>
</dbReference>
<dbReference type="Proteomes" id="UP000244898">
    <property type="component" value="Unassembled WGS sequence"/>
</dbReference>
<evidence type="ECO:0000313" key="3">
    <source>
        <dbReference type="Proteomes" id="UP000244898"/>
    </source>
</evidence>
<dbReference type="AlphaFoldDB" id="A0A2R8CAL4"/>
<organism evidence="2 3">
    <name type="scientific">Falsiruegeria mediterranea M17</name>
    <dbReference type="NCBI Taxonomy" id="1200281"/>
    <lineage>
        <taxon>Bacteria</taxon>
        <taxon>Pseudomonadati</taxon>
        <taxon>Pseudomonadota</taxon>
        <taxon>Alphaproteobacteria</taxon>
        <taxon>Rhodobacterales</taxon>
        <taxon>Roseobacteraceae</taxon>
        <taxon>Falsiruegeria</taxon>
    </lineage>
</organism>
<protein>
    <submittedName>
        <fullName evidence="2">Uncharacterized protein</fullName>
    </submittedName>
</protein>
<proteinExistence type="predicted"/>
<keyword evidence="1" id="KW-0472">Membrane</keyword>
<dbReference type="EMBL" id="ONZG01000007">
    <property type="protein sequence ID" value="SPJ29423.1"/>
    <property type="molecule type" value="Genomic_DNA"/>
</dbReference>
<sequence>MPQSEEAPKDNSNTEGHKRPNLSRWFWGTIVLLLVTTVSLELFAAWQAGRQGVENGSGSSVDQTGKNAKQVEQWFNTANEEARKVREQIPGLLEEAYAPVYAGIPKYMDFHYSLTGEWLELGAAAIGNLGGGLEEHLFDGFDTRLGAVSEHLALEFDQIFQKALDEAMAAEPGGAEAFGPVATRALRDSQNRMKKTTGTVGVVLVGGATLKVFTTAFAKKLAIKLAAKVGTKTGMKWAATVTGGAASSAACSWTGPGAVACAVVGAAITWVVTDVAMINLDEYVTRDDFERDLRALIDDHKKETQHAMEQMLASKILAVETERKVVVRDISLSELKDADRLMVCEAAASILGRYVEIRGNLQARSSTNIASFQADLRAQETSYLLAPWIDTMKAAITDQDLRPWIFGPVILNVDFPDELHEGRKIWGELRLAETVIEFVKTESDSDGKYSLRADVGEKIVLEGKRRLELELVQDRGWTSWNRDFEGIAWLDVSENFSKGSGIAPKAAISLTMASVNKGGPAPRVEVVLIPGGAILPGRELPKFCTQ</sequence>
<accession>A0A2R8CAL4</accession>
<dbReference type="OrthoDB" id="7869534at2"/>